<sequence>MARKSNNQKNGVHRSSSNLKKKGVESHPVNGVADLKIPPAKEVLERNNSGASPAHKCQVEEESVEKSVERNQKISKPEQGKDSVSAADEPASSGRYSKNRLGDSSSVNHNGRVNDAYTYDNETSGTNLLWFRLKEHIKRLTEDVRFTDNLMVIYLRRLTLIIFKAAEDWLENQKPLLVAMKARTSAGWDYTRAKIQLAYPIVLEWLVHGKNIMFLLLMIWLDCTLRGVDSFLRMGTASFFAVIWCGIFSSIAMMGMFKFLLVLVLAALTGVFINILSALIVVAIVGIVLLWFYGSFWTTALVIMLGGVAFTLKHEQLALSVVTVYAVYSAWMYVGWFSMLLGLNLSFISSDALVYFLRHRMSQPQGQNYPPNGEMPDSSFPQTNTGSPLDCSAGTPSTSGSNSEATSEDEVIRLLNCSDHYSALGLNRYENVDAFLLKKEYRRKAMLVHPDKNQGNEKAAEAFKKLQNAYEVLLDSMKRKAYDDELKREELLDCLRRFQTTSLKNGGRGLFSSGFARSATDGEDLFLDSRRIACKRCNGFHVWLQTRKLKSQARWCQECKEFHQAKDGDGWVEQFSQPFLFGLLQKMNAPVAYICADSIIFDASEWYSCQGMRCPPNTHKPSFHVNTSVMSKPNFGKGAPSGQSGGRGVPTPNMEETMTEEEFLKWLQNAVQAGVFDNFSAGNPESPFTKAGSSSKSGSNSNNSSTGGGGSSGKRKKKGKKQW</sequence>
<keyword evidence="2" id="KW-1185">Reference proteome</keyword>
<dbReference type="Proteomes" id="UP001057402">
    <property type="component" value="Chromosome 5"/>
</dbReference>
<evidence type="ECO:0000313" key="1">
    <source>
        <dbReference type="EMBL" id="KAI4369506.1"/>
    </source>
</evidence>
<protein>
    <submittedName>
        <fullName evidence="1">Uncharacterized protein</fullName>
    </submittedName>
</protein>
<evidence type="ECO:0000313" key="2">
    <source>
        <dbReference type="Proteomes" id="UP001057402"/>
    </source>
</evidence>
<name>A0ACB9QU65_9MYRT</name>
<accession>A0ACB9QU65</accession>
<comment type="caution">
    <text evidence="1">The sequence shown here is derived from an EMBL/GenBank/DDBJ whole genome shotgun (WGS) entry which is preliminary data.</text>
</comment>
<dbReference type="EMBL" id="CM042884">
    <property type="protein sequence ID" value="KAI4369506.1"/>
    <property type="molecule type" value="Genomic_DNA"/>
</dbReference>
<gene>
    <name evidence="1" type="ORF">MLD38_017941</name>
</gene>
<reference evidence="2" key="1">
    <citation type="journal article" date="2023" name="Front. Plant Sci.">
        <title>Chromosomal-level genome assembly of Melastoma candidum provides insights into trichome evolution.</title>
        <authorList>
            <person name="Zhong Y."/>
            <person name="Wu W."/>
            <person name="Sun C."/>
            <person name="Zou P."/>
            <person name="Liu Y."/>
            <person name="Dai S."/>
            <person name="Zhou R."/>
        </authorList>
    </citation>
    <scope>NUCLEOTIDE SEQUENCE [LARGE SCALE GENOMIC DNA]</scope>
</reference>
<proteinExistence type="predicted"/>
<organism evidence="1 2">
    <name type="scientific">Melastoma candidum</name>
    <dbReference type="NCBI Taxonomy" id="119954"/>
    <lineage>
        <taxon>Eukaryota</taxon>
        <taxon>Viridiplantae</taxon>
        <taxon>Streptophyta</taxon>
        <taxon>Embryophyta</taxon>
        <taxon>Tracheophyta</taxon>
        <taxon>Spermatophyta</taxon>
        <taxon>Magnoliopsida</taxon>
        <taxon>eudicotyledons</taxon>
        <taxon>Gunneridae</taxon>
        <taxon>Pentapetalae</taxon>
        <taxon>rosids</taxon>
        <taxon>malvids</taxon>
        <taxon>Myrtales</taxon>
        <taxon>Melastomataceae</taxon>
        <taxon>Melastomatoideae</taxon>
        <taxon>Melastomateae</taxon>
        <taxon>Melastoma</taxon>
    </lineage>
</organism>